<dbReference type="SMART" id="SM00532">
    <property type="entry name" value="LIGANc"/>
    <property type="match status" value="1"/>
</dbReference>
<keyword evidence="1 10" id="KW-0436">Ligase</keyword>
<dbReference type="InterPro" id="IPR001357">
    <property type="entry name" value="BRCT_dom"/>
</dbReference>
<dbReference type="Pfam" id="PF01653">
    <property type="entry name" value="DNA_ligase_aden"/>
    <property type="match status" value="1"/>
</dbReference>
<dbReference type="PANTHER" id="PTHR23389:SF9">
    <property type="entry name" value="DNA LIGASE"/>
    <property type="match status" value="1"/>
</dbReference>
<dbReference type="SUPFAM" id="SSF52113">
    <property type="entry name" value="BRCT domain"/>
    <property type="match status" value="1"/>
</dbReference>
<accession>A0AAC9X6F3</accession>
<evidence type="ECO:0000313" key="12">
    <source>
        <dbReference type="EMBL" id="ASD29837.1"/>
    </source>
</evidence>
<evidence type="ECO:0000256" key="2">
    <source>
        <dbReference type="ARBA" id="ARBA00022705"/>
    </source>
</evidence>
<feature type="binding site" evidence="10">
    <location>
        <position position="134"/>
    </location>
    <ligand>
        <name>NAD(+)</name>
        <dbReference type="ChEBI" id="CHEBI:57540"/>
    </ligand>
</feature>
<feature type="active site" description="N6-AMP-lysine intermediate" evidence="10">
    <location>
        <position position="113"/>
    </location>
</feature>
<dbReference type="GO" id="GO:0006260">
    <property type="term" value="P:DNA replication"/>
    <property type="evidence" value="ECO:0007669"/>
    <property type="project" value="UniProtKB-KW"/>
</dbReference>
<evidence type="ECO:0000256" key="8">
    <source>
        <dbReference type="ARBA" id="ARBA00023204"/>
    </source>
</evidence>
<keyword evidence="3 10" id="KW-0479">Metal-binding</keyword>
<evidence type="ECO:0000256" key="4">
    <source>
        <dbReference type="ARBA" id="ARBA00022763"/>
    </source>
</evidence>
<feature type="binding site" evidence="10">
    <location>
        <position position="428"/>
    </location>
    <ligand>
        <name>Zn(2+)</name>
        <dbReference type="ChEBI" id="CHEBI:29105"/>
    </ligand>
</feature>
<feature type="binding site" evidence="10">
    <location>
        <position position="407"/>
    </location>
    <ligand>
        <name>Zn(2+)</name>
        <dbReference type="ChEBI" id="CHEBI:29105"/>
    </ligand>
</feature>
<dbReference type="Gene3D" id="3.30.470.30">
    <property type="entry name" value="DNA ligase/mRNA capping enzyme"/>
    <property type="match status" value="1"/>
</dbReference>
<keyword evidence="4 10" id="KW-0227">DNA damage</keyword>
<dbReference type="Pfam" id="PF00533">
    <property type="entry name" value="BRCT"/>
    <property type="match status" value="1"/>
</dbReference>
<dbReference type="Pfam" id="PF12826">
    <property type="entry name" value="HHH_2"/>
    <property type="match status" value="1"/>
</dbReference>
<dbReference type="RefSeq" id="WP_006689208.1">
    <property type="nucleotide sequence ID" value="NZ_CAMQQM010000018.1"/>
</dbReference>
<evidence type="ECO:0000313" key="13">
    <source>
        <dbReference type="Proteomes" id="UP000197054"/>
    </source>
</evidence>
<dbReference type="EC" id="6.5.1.2" evidence="10"/>
<feature type="binding site" evidence="10">
    <location>
        <begin position="32"/>
        <end position="36"/>
    </location>
    <ligand>
        <name>NAD(+)</name>
        <dbReference type="ChEBI" id="CHEBI:57540"/>
    </ligand>
</feature>
<dbReference type="PANTHER" id="PTHR23389">
    <property type="entry name" value="CHROMOSOME TRANSMISSION FIDELITY FACTOR 18"/>
    <property type="match status" value="1"/>
</dbReference>
<dbReference type="Gene3D" id="1.10.287.610">
    <property type="entry name" value="Helix hairpin bin"/>
    <property type="match status" value="1"/>
</dbReference>
<evidence type="ECO:0000256" key="3">
    <source>
        <dbReference type="ARBA" id="ARBA00022723"/>
    </source>
</evidence>
<dbReference type="GO" id="GO:0005829">
    <property type="term" value="C:cytosol"/>
    <property type="evidence" value="ECO:0007669"/>
    <property type="project" value="TreeGrafter"/>
</dbReference>
<comment type="similarity">
    <text evidence="10">Belongs to the NAD-dependent DNA ligase family. LigA subfamily.</text>
</comment>
<dbReference type="PIRSF" id="PIRSF001604">
    <property type="entry name" value="LigA"/>
    <property type="match status" value="1"/>
</dbReference>
<dbReference type="InterPro" id="IPR004150">
    <property type="entry name" value="NAD_DNA_ligase_OB"/>
</dbReference>
<dbReference type="SUPFAM" id="SSF50249">
    <property type="entry name" value="Nucleic acid-binding proteins"/>
    <property type="match status" value="1"/>
</dbReference>
<dbReference type="Gene3D" id="3.40.50.10190">
    <property type="entry name" value="BRCT domain"/>
    <property type="match status" value="1"/>
</dbReference>
<keyword evidence="6 10" id="KW-0460">Magnesium</keyword>
<organism evidence="12 13">
    <name type="scientific">Ureaplasma parvum</name>
    <name type="common">Ureaplasma urealyticum biotype 1</name>
    <dbReference type="NCBI Taxonomy" id="134821"/>
    <lineage>
        <taxon>Bacteria</taxon>
        <taxon>Bacillati</taxon>
        <taxon>Mycoplasmatota</taxon>
        <taxon>Mycoplasmoidales</taxon>
        <taxon>Mycoplasmoidaceae</taxon>
        <taxon>Ureaplasma</taxon>
    </lineage>
</organism>
<evidence type="ECO:0000256" key="1">
    <source>
        <dbReference type="ARBA" id="ARBA00022598"/>
    </source>
</evidence>
<dbReference type="InterPro" id="IPR013839">
    <property type="entry name" value="DNAligase_adenylation"/>
</dbReference>
<dbReference type="SUPFAM" id="SSF56091">
    <property type="entry name" value="DNA ligase/mRNA capping enzyme, catalytic domain"/>
    <property type="match status" value="1"/>
</dbReference>
<dbReference type="Proteomes" id="UP000197054">
    <property type="component" value="Chromosome"/>
</dbReference>
<reference evidence="12 13" key="1">
    <citation type="submission" date="2017-06" db="EMBL/GenBank/DDBJ databases">
        <title>Genome Sequencing and Comparative Genomics Analysis of Five Ureaplasma Urealyticums with Different Drug Resistance.</title>
        <authorList>
            <person name="Ma L."/>
            <person name="Jia T."/>
        </authorList>
    </citation>
    <scope>NUCLEOTIDE SEQUENCE [LARGE SCALE GENOMIC DNA]</scope>
    <source>
        <strain evidence="13">hebnu uu3</strain>
    </source>
</reference>
<keyword evidence="2 10" id="KW-0235">DNA replication</keyword>
<dbReference type="NCBIfam" id="NF005932">
    <property type="entry name" value="PRK07956.1"/>
    <property type="match status" value="1"/>
</dbReference>
<dbReference type="GO" id="GO:0003911">
    <property type="term" value="F:DNA ligase (NAD+) activity"/>
    <property type="evidence" value="ECO:0007669"/>
    <property type="project" value="UniProtKB-UniRule"/>
</dbReference>
<evidence type="ECO:0000256" key="6">
    <source>
        <dbReference type="ARBA" id="ARBA00022842"/>
    </source>
</evidence>
<evidence type="ECO:0000256" key="10">
    <source>
        <dbReference type="HAMAP-Rule" id="MF_01588"/>
    </source>
</evidence>
<protein>
    <recommendedName>
        <fullName evidence="10">DNA ligase</fullName>
        <ecNumber evidence="10">6.5.1.2</ecNumber>
    </recommendedName>
    <alternativeName>
        <fullName evidence="10">Polydeoxyribonucleotide synthase [NAD(+)]</fullName>
    </alternativeName>
</protein>
<feature type="binding site" evidence="10">
    <location>
        <position position="422"/>
    </location>
    <ligand>
        <name>Zn(2+)</name>
        <dbReference type="ChEBI" id="CHEBI:29105"/>
    </ligand>
</feature>
<dbReference type="NCBIfam" id="TIGR00575">
    <property type="entry name" value="dnlj"/>
    <property type="match status" value="1"/>
</dbReference>
<dbReference type="InterPro" id="IPR013840">
    <property type="entry name" value="DNAligase_N"/>
</dbReference>
<dbReference type="CDD" id="cd17748">
    <property type="entry name" value="BRCT_DNA_ligase_like"/>
    <property type="match status" value="1"/>
</dbReference>
<sequence length="673" mass="77443">MDKIKAKIDELKQKLDQWNYEYYVLDDPSVPDHVYDQTMRELIELENNYPQFKTNNSPSVKVGGFVSEKFNKVKHKRPMLSLSNAFNDDDLKKFDQDNQNASVDLKGYVVEPKIDGLSISIIYKNAKLHQAITRGDGINGEDVTSNILTIKDIPHYIDQKYKDYEIEVRGEVYMAFHDFYEMNDNLEESDKKFANPRNAAAGTLRSLDNSIVAERKLSAFMYYLVNAQELGIKTHYESIQFLRDNKFKVSDLIVKVDTINEVINQIDCYTKVRDKLSYMIDGIVIKINNLEVYDEIGYTSKFPKWAIAYKFPANVVSSQLLEIINDVGRTGKISYVAKIKPILLDGSMVEYATLHNFDFIKEKDIRINDEIKIYKAGDVIPYVDGVDLSKRLANSVPYEPIINCPSCQSVLVRENDEVDQRCLNIYGCKKINIEKIVYFVSRNCMNIEGMSDAIINKFYDANLIKNIADLYYLQKHKEFILTSDFKIKEKSFSNLINSINNSKKCSLEFLLTAFGIRHVGPNLAKKIAKQFKTMTALMRANFDELTNVDACGEKAASSLINWFNDEHNVSLVNQLQQVGVNMEYIDDFIYDDNINIIDEYKNKTFVITGSFSISRDEIKTILEKYYHAKVKNSVSKKTDYVLVGTEAGTKLEKAKLLGVKIIENEFWKKDNNF</sequence>
<dbReference type="Gene3D" id="6.20.10.30">
    <property type="match status" value="1"/>
</dbReference>
<dbReference type="InterPro" id="IPR004149">
    <property type="entry name" value="Znf_DNAligase_C4"/>
</dbReference>
<keyword evidence="7 10" id="KW-0520">NAD</keyword>
<dbReference type="InterPro" id="IPR001679">
    <property type="entry name" value="DNA_ligase"/>
</dbReference>
<name>A0AAC9X6F3_UREPR</name>
<gene>
    <name evidence="10" type="primary">ligA</name>
    <name evidence="12" type="ORF">CEG42_01115</name>
</gene>
<feature type="binding site" evidence="10">
    <location>
        <position position="310"/>
    </location>
    <ligand>
        <name>NAD(+)</name>
        <dbReference type="ChEBI" id="CHEBI:57540"/>
    </ligand>
</feature>
<feature type="domain" description="NAD-dependent DNA ligase N-terminal" evidence="11">
    <location>
        <begin position="3"/>
        <end position="444"/>
    </location>
</feature>
<evidence type="ECO:0000256" key="9">
    <source>
        <dbReference type="ARBA" id="ARBA00034005"/>
    </source>
</evidence>
<dbReference type="Pfam" id="PF03120">
    <property type="entry name" value="OB_DNA_ligase"/>
    <property type="match status" value="1"/>
</dbReference>
<evidence type="ECO:0000259" key="11">
    <source>
        <dbReference type="SMART" id="SM00532"/>
    </source>
</evidence>
<feature type="binding site" evidence="10">
    <location>
        <position position="286"/>
    </location>
    <ligand>
        <name>NAD(+)</name>
        <dbReference type="ChEBI" id="CHEBI:57540"/>
    </ligand>
</feature>
<proteinExistence type="inferred from homology"/>
<dbReference type="FunFam" id="1.10.287.610:FF:000002">
    <property type="entry name" value="DNA ligase"/>
    <property type="match status" value="1"/>
</dbReference>
<keyword evidence="5 10" id="KW-0862">Zinc</keyword>
<comment type="catalytic activity">
    <reaction evidence="9 10">
        <text>NAD(+) + (deoxyribonucleotide)n-3'-hydroxyl + 5'-phospho-(deoxyribonucleotide)m = (deoxyribonucleotide)n+m + AMP + beta-nicotinamide D-nucleotide.</text>
        <dbReference type="EC" id="6.5.1.2"/>
    </reaction>
</comment>
<dbReference type="AlphaFoldDB" id="A0AAC9X6F3"/>
<dbReference type="InterPro" id="IPR012340">
    <property type="entry name" value="NA-bd_OB-fold"/>
</dbReference>
<dbReference type="HAMAP" id="MF_01588">
    <property type="entry name" value="DNA_ligase_A"/>
    <property type="match status" value="1"/>
</dbReference>
<dbReference type="Pfam" id="PF03119">
    <property type="entry name" value="DNA_ligase_ZBD"/>
    <property type="match status" value="1"/>
</dbReference>
<evidence type="ECO:0000256" key="7">
    <source>
        <dbReference type="ARBA" id="ARBA00023027"/>
    </source>
</evidence>
<dbReference type="SUPFAM" id="SSF47781">
    <property type="entry name" value="RuvA domain 2-like"/>
    <property type="match status" value="1"/>
</dbReference>
<comment type="function">
    <text evidence="10">DNA ligase that catalyzes the formation of phosphodiester linkages between 5'-phosphoryl and 3'-hydroxyl groups in double-stranded DNA using NAD as a coenzyme and as the energy source for the reaction. It is essential for DNA replication and repair of damaged DNA.</text>
</comment>
<evidence type="ECO:0000256" key="5">
    <source>
        <dbReference type="ARBA" id="ARBA00022833"/>
    </source>
</evidence>
<keyword evidence="8 10" id="KW-0234">DNA repair</keyword>
<feature type="binding site" evidence="10">
    <location>
        <position position="171"/>
    </location>
    <ligand>
        <name>NAD(+)</name>
        <dbReference type="ChEBI" id="CHEBI:57540"/>
    </ligand>
</feature>
<dbReference type="Gene3D" id="1.10.150.20">
    <property type="entry name" value="5' to 3' exonuclease, C-terminal subdomain"/>
    <property type="match status" value="2"/>
</dbReference>
<dbReference type="InterPro" id="IPR041663">
    <property type="entry name" value="DisA/LigA_HHH"/>
</dbReference>
<keyword evidence="10" id="KW-0464">Manganese</keyword>
<dbReference type="InterPro" id="IPR010994">
    <property type="entry name" value="RuvA_2-like"/>
</dbReference>
<dbReference type="EMBL" id="CP021991">
    <property type="protein sequence ID" value="ASD29837.1"/>
    <property type="molecule type" value="Genomic_DNA"/>
</dbReference>
<dbReference type="Gene3D" id="2.40.50.140">
    <property type="entry name" value="Nucleic acid-binding proteins"/>
    <property type="match status" value="1"/>
</dbReference>
<feature type="binding site" evidence="10">
    <location>
        <position position="404"/>
    </location>
    <ligand>
        <name>Zn(2+)</name>
        <dbReference type="ChEBI" id="CHEBI:29105"/>
    </ligand>
</feature>
<feature type="binding site" evidence="10">
    <location>
        <position position="111"/>
    </location>
    <ligand>
        <name>NAD(+)</name>
        <dbReference type="ChEBI" id="CHEBI:57540"/>
    </ligand>
</feature>
<dbReference type="CDD" id="cd00114">
    <property type="entry name" value="LIGANc"/>
    <property type="match status" value="1"/>
</dbReference>
<dbReference type="GO" id="GO:0046872">
    <property type="term" value="F:metal ion binding"/>
    <property type="evidence" value="ECO:0007669"/>
    <property type="project" value="UniProtKB-KW"/>
</dbReference>
<comment type="cofactor">
    <cofactor evidence="10">
        <name>Mg(2+)</name>
        <dbReference type="ChEBI" id="CHEBI:18420"/>
    </cofactor>
    <cofactor evidence="10">
        <name>Mn(2+)</name>
        <dbReference type="ChEBI" id="CHEBI:29035"/>
    </cofactor>
</comment>
<dbReference type="GO" id="GO:0006281">
    <property type="term" value="P:DNA repair"/>
    <property type="evidence" value="ECO:0007669"/>
    <property type="project" value="UniProtKB-KW"/>
</dbReference>
<feature type="binding site" evidence="10">
    <location>
        <begin position="81"/>
        <end position="82"/>
    </location>
    <ligand>
        <name>NAD(+)</name>
        <dbReference type="ChEBI" id="CHEBI:57540"/>
    </ligand>
</feature>
<dbReference type="InterPro" id="IPR036420">
    <property type="entry name" value="BRCT_dom_sf"/>
</dbReference>